<protein>
    <submittedName>
        <fullName evidence="1">Uncharacterized protein</fullName>
    </submittedName>
</protein>
<dbReference type="AlphaFoldDB" id="A0A645E6U7"/>
<proteinExistence type="predicted"/>
<gene>
    <name evidence="1" type="ORF">SDC9_144432</name>
</gene>
<name>A0A645E6U7_9ZZZZ</name>
<organism evidence="1">
    <name type="scientific">bioreactor metagenome</name>
    <dbReference type="NCBI Taxonomy" id="1076179"/>
    <lineage>
        <taxon>unclassified sequences</taxon>
        <taxon>metagenomes</taxon>
        <taxon>ecological metagenomes</taxon>
    </lineage>
</organism>
<dbReference type="EMBL" id="VSSQ01043558">
    <property type="protein sequence ID" value="MPM97259.1"/>
    <property type="molecule type" value="Genomic_DNA"/>
</dbReference>
<evidence type="ECO:0000313" key="1">
    <source>
        <dbReference type="EMBL" id="MPM97259.1"/>
    </source>
</evidence>
<sequence>MGGGQARGKAQAQKVLSLRENLPHFCLKSAHVDGGGGARLSRADLFKKLRKADFPPVQIVVIFLLADVKAQGKNLQLQLCRHVGGQVTAAVGQNYKVAHYSASSSFFCRLRFSRTGFSSISPRRWRSSVTYRRLAAPAA</sequence>
<accession>A0A645E6U7</accession>
<reference evidence="1" key="1">
    <citation type="submission" date="2019-08" db="EMBL/GenBank/DDBJ databases">
        <authorList>
            <person name="Kucharzyk K."/>
            <person name="Murdoch R.W."/>
            <person name="Higgins S."/>
            <person name="Loffler F."/>
        </authorList>
    </citation>
    <scope>NUCLEOTIDE SEQUENCE</scope>
</reference>
<comment type="caution">
    <text evidence="1">The sequence shown here is derived from an EMBL/GenBank/DDBJ whole genome shotgun (WGS) entry which is preliminary data.</text>
</comment>